<evidence type="ECO:0000259" key="2">
    <source>
        <dbReference type="Pfam" id="PF13778"/>
    </source>
</evidence>
<keyword evidence="4" id="KW-1185">Reference proteome</keyword>
<organism evidence="3 4">
    <name type="scientific">Sphingomonas taxi</name>
    <dbReference type="NCBI Taxonomy" id="1549858"/>
    <lineage>
        <taxon>Bacteria</taxon>
        <taxon>Pseudomonadati</taxon>
        <taxon>Pseudomonadota</taxon>
        <taxon>Alphaproteobacteria</taxon>
        <taxon>Sphingomonadales</taxon>
        <taxon>Sphingomonadaceae</taxon>
        <taxon>Sphingomonas</taxon>
    </lineage>
</organism>
<protein>
    <recommendedName>
        <fullName evidence="2">DUF4174 domain-containing protein</fullName>
    </recommendedName>
</protein>
<evidence type="ECO:0000313" key="3">
    <source>
        <dbReference type="EMBL" id="AIT06844.1"/>
    </source>
</evidence>
<keyword evidence="1" id="KW-0732">Signal</keyword>
<dbReference type="EMBL" id="CP009571">
    <property type="protein sequence ID" value="AIT06844.1"/>
    <property type="molecule type" value="Genomic_DNA"/>
</dbReference>
<reference evidence="3 4" key="1">
    <citation type="submission" date="2014-09" db="EMBL/GenBank/DDBJ databases">
        <title>Using Illumina technology Improving SMRT sequencing Genome Assembly by RASTools.</title>
        <authorList>
            <person name="Zhou Y."/>
            <person name="Ma T."/>
            <person name="Liu T."/>
        </authorList>
    </citation>
    <scope>NUCLEOTIDE SEQUENCE [LARGE SCALE GENOMIC DNA]</scope>
    <source>
        <strain evidence="3 4">ATCC 55669</strain>
    </source>
</reference>
<dbReference type="KEGG" id="stax:MC45_11190"/>
<proteinExistence type="predicted"/>
<gene>
    <name evidence="3" type="ORF">MC45_11190</name>
</gene>
<dbReference type="RefSeq" id="WP_038663081.1">
    <property type="nucleotide sequence ID" value="NZ_CP009571.1"/>
</dbReference>
<evidence type="ECO:0000256" key="1">
    <source>
        <dbReference type="ARBA" id="ARBA00022729"/>
    </source>
</evidence>
<dbReference type="HOGENOM" id="CLU_100965_3_1_5"/>
<dbReference type="AlphaFoldDB" id="A0A097EGZ1"/>
<dbReference type="eggNOG" id="ENOG5033B8F">
    <property type="taxonomic scope" value="Bacteria"/>
</dbReference>
<name>A0A097EGZ1_9SPHN</name>
<dbReference type="Pfam" id="PF13778">
    <property type="entry name" value="DUF4174"/>
    <property type="match status" value="1"/>
</dbReference>
<feature type="domain" description="DUF4174" evidence="2">
    <location>
        <begin position="18"/>
        <end position="124"/>
    </location>
</feature>
<dbReference type="Proteomes" id="UP000033200">
    <property type="component" value="Chromosome"/>
</dbReference>
<dbReference type="STRING" id="1549858.MC45_11190"/>
<evidence type="ECO:0000313" key="4">
    <source>
        <dbReference type="Proteomes" id="UP000033200"/>
    </source>
</evidence>
<sequence length="128" mass="13577">MIPLLLAAALAPVPATVAKMRWERRVLLLSAPRADDAGLAGQRRALAGWDAAARERDLAVVTIVGDRVSGADDGAAGLRKRYRLPAGRFVAILIGKDGGEKLRSAKPIAAEVLAETIDAMPMRRAGER</sequence>
<accession>A0A097EGZ1</accession>
<dbReference type="InterPro" id="IPR025232">
    <property type="entry name" value="DUF4174"/>
</dbReference>